<evidence type="ECO:0008006" key="4">
    <source>
        <dbReference type="Google" id="ProtNLM"/>
    </source>
</evidence>
<feature type="transmembrane region" description="Helical" evidence="1">
    <location>
        <begin position="29"/>
        <end position="46"/>
    </location>
</feature>
<organism evidence="2 3">
    <name type="scientific">Actinoplanes sichuanensis</name>
    <dbReference type="NCBI Taxonomy" id="512349"/>
    <lineage>
        <taxon>Bacteria</taxon>
        <taxon>Bacillati</taxon>
        <taxon>Actinomycetota</taxon>
        <taxon>Actinomycetes</taxon>
        <taxon>Micromonosporales</taxon>
        <taxon>Micromonosporaceae</taxon>
        <taxon>Actinoplanes</taxon>
    </lineage>
</organism>
<dbReference type="RefSeq" id="WP_317795551.1">
    <property type="nucleotide sequence ID" value="NZ_AP028461.1"/>
</dbReference>
<gene>
    <name evidence="2" type="ORF">ACFQ5G_46185</name>
</gene>
<evidence type="ECO:0000313" key="3">
    <source>
        <dbReference type="Proteomes" id="UP001597183"/>
    </source>
</evidence>
<keyword evidence="3" id="KW-1185">Reference proteome</keyword>
<comment type="caution">
    <text evidence="2">The sequence shown here is derived from an EMBL/GenBank/DDBJ whole genome shotgun (WGS) entry which is preliminary data.</text>
</comment>
<evidence type="ECO:0000256" key="1">
    <source>
        <dbReference type="SAM" id="Phobius"/>
    </source>
</evidence>
<name>A0ABW4ARW1_9ACTN</name>
<keyword evidence="1" id="KW-0472">Membrane</keyword>
<protein>
    <recommendedName>
        <fullName evidence="4">Lycopene cyclase domain-containing protein</fullName>
    </recommendedName>
</protein>
<feature type="transmembrane region" description="Helical" evidence="1">
    <location>
        <begin position="6"/>
        <end position="22"/>
    </location>
</feature>
<proteinExistence type="predicted"/>
<keyword evidence="1" id="KW-1133">Transmembrane helix</keyword>
<dbReference type="Proteomes" id="UP001597183">
    <property type="component" value="Unassembled WGS sequence"/>
</dbReference>
<feature type="transmembrane region" description="Helical" evidence="1">
    <location>
        <begin position="66"/>
        <end position="85"/>
    </location>
</feature>
<reference evidence="3" key="1">
    <citation type="journal article" date="2019" name="Int. J. Syst. Evol. Microbiol.">
        <title>The Global Catalogue of Microorganisms (GCM) 10K type strain sequencing project: providing services to taxonomists for standard genome sequencing and annotation.</title>
        <authorList>
            <consortium name="The Broad Institute Genomics Platform"/>
            <consortium name="The Broad Institute Genome Sequencing Center for Infectious Disease"/>
            <person name="Wu L."/>
            <person name="Ma J."/>
        </authorList>
    </citation>
    <scope>NUCLEOTIDE SEQUENCE [LARGE SCALE GENOMIC DNA]</scope>
    <source>
        <strain evidence="3">CCM 7526</strain>
    </source>
</reference>
<sequence>MVLQWWHLAVVVAVGALIIWGVRVSRQRTLLGVAAALVVLSGFLLYTLVLEEEPYLESDLNGQLETVALIGIPAILGVVLFVVALRRAGTRRA</sequence>
<accession>A0ABW4ARW1</accession>
<keyword evidence="1" id="KW-0812">Transmembrane</keyword>
<dbReference type="EMBL" id="JBHTMK010000061">
    <property type="protein sequence ID" value="MFD1372762.1"/>
    <property type="molecule type" value="Genomic_DNA"/>
</dbReference>
<evidence type="ECO:0000313" key="2">
    <source>
        <dbReference type="EMBL" id="MFD1372762.1"/>
    </source>
</evidence>